<evidence type="ECO:0000259" key="1">
    <source>
        <dbReference type="Pfam" id="PF00535"/>
    </source>
</evidence>
<sequence length="381" mass="44361">MLRNFSVIIICKNEERVIKRCIESIQKNLKKNDEIIVVDTGSTDNTIKIISSIENVKLFNYEWKDDFADARNFGISKAKKDWIFFIDSDEIMSKGCLEQLNASINEAMAYSENNEKLVFSPKAVNTDDSVFYNAGRIFANDGNIKYEGCVHEYPVVTDKSLTLVSLKLPRVIVRHDGYEKEVRADKNKTVRNITLIKKILQEEPNNSQYYYYYYRDSKPLITIEEYEQGMLNFFEKFPDSPYIDQVVRDLAYHYIQVGKNELAEEYINMLFESAENGAKENYHLAILYTGMNEMGKIKAQQKDILKLLVYAHDNVLQQEEELFDKGYIFDDLISILFFQIEEYETAYKICEKLDSCGYASNISKMISKLKVVLSPNSKNFR</sequence>
<name>A0A125W6A0_ENTFL</name>
<dbReference type="RefSeq" id="WP_002368126.1">
    <property type="nucleotide sequence ID" value="NZ_GL454453.1"/>
</dbReference>
<comment type="caution">
    <text evidence="2">The sequence shown here is derived from an EMBL/GenBank/DDBJ whole genome shotgun (WGS) entry which is preliminary data.</text>
</comment>
<dbReference type="PANTHER" id="PTHR43630">
    <property type="entry name" value="POLY-BETA-1,6-N-ACETYL-D-GLUCOSAMINE SYNTHASE"/>
    <property type="match status" value="1"/>
</dbReference>
<dbReference type="SUPFAM" id="SSF53448">
    <property type="entry name" value="Nucleotide-diphospho-sugar transferases"/>
    <property type="match status" value="1"/>
</dbReference>
<dbReference type="EMBL" id="AEBR01000052">
    <property type="protein sequence ID" value="EFM82813.1"/>
    <property type="molecule type" value="Genomic_DNA"/>
</dbReference>
<keyword evidence="2" id="KW-0808">Transferase</keyword>
<evidence type="ECO:0000313" key="2">
    <source>
        <dbReference type="EMBL" id="EFM82813.1"/>
    </source>
</evidence>
<dbReference type="AlphaFoldDB" id="A0A125W6A0"/>
<evidence type="ECO:0000313" key="3">
    <source>
        <dbReference type="Proteomes" id="UP000004846"/>
    </source>
</evidence>
<accession>A0A125W6A0</accession>
<organism evidence="2 3">
    <name type="scientific">Enterococcus faecalis TX4248</name>
    <dbReference type="NCBI Taxonomy" id="749495"/>
    <lineage>
        <taxon>Bacteria</taxon>
        <taxon>Bacillati</taxon>
        <taxon>Bacillota</taxon>
        <taxon>Bacilli</taxon>
        <taxon>Lactobacillales</taxon>
        <taxon>Enterococcaceae</taxon>
        <taxon>Enterococcus</taxon>
    </lineage>
</organism>
<dbReference type="InterPro" id="IPR029044">
    <property type="entry name" value="Nucleotide-diphossugar_trans"/>
</dbReference>
<proteinExistence type="predicted"/>
<reference evidence="2 3" key="1">
    <citation type="submission" date="2010-07" db="EMBL/GenBank/DDBJ databases">
        <authorList>
            <person name="Sid Ahmed O."/>
        </authorList>
    </citation>
    <scope>NUCLEOTIDE SEQUENCE [LARGE SCALE GENOMIC DNA]</scope>
    <source>
        <strain evidence="2 3">TX4248</strain>
    </source>
</reference>
<dbReference type="Proteomes" id="UP000004846">
    <property type="component" value="Unassembled WGS sequence"/>
</dbReference>
<keyword evidence="2" id="KW-0328">Glycosyltransferase</keyword>
<dbReference type="CDD" id="cd02511">
    <property type="entry name" value="Beta4Glucosyltransferase"/>
    <property type="match status" value="1"/>
</dbReference>
<dbReference type="Pfam" id="PF00535">
    <property type="entry name" value="Glycos_transf_2"/>
    <property type="match status" value="1"/>
</dbReference>
<dbReference type="Gene3D" id="3.90.550.10">
    <property type="entry name" value="Spore Coat Polysaccharide Biosynthesis Protein SpsA, Chain A"/>
    <property type="match status" value="1"/>
</dbReference>
<dbReference type="PANTHER" id="PTHR43630:SF2">
    <property type="entry name" value="GLYCOSYLTRANSFERASE"/>
    <property type="match status" value="1"/>
</dbReference>
<gene>
    <name evidence="2" type="ORF">HMPREF9498_01594</name>
</gene>
<dbReference type="InterPro" id="IPR001173">
    <property type="entry name" value="Glyco_trans_2-like"/>
</dbReference>
<feature type="domain" description="Glycosyltransferase 2-like" evidence="1">
    <location>
        <begin position="6"/>
        <end position="106"/>
    </location>
</feature>
<dbReference type="GO" id="GO:0016757">
    <property type="term" value="F:glycosyltransferase activity"/>
    <property type="evidence" value="ECO:0007669"/>
    <property type="project" value="UniProtKB-KW"/>
</dbReference>
<dbReference type="EC" id="2.4.-.-" evidence="2"/>
<dbReference type="HOGENOM" id="CLU_023736_2_0_9"/>
<protein>
    <submittedName>
        <fullName evidence="2">Glycosyltransferase, group 2 family protein</fullName>
        <ecNumber evidence="2">2.4.-.-</ecNumber>
    </submittedName>
</protein>